<keyword evidence="2" id="KW-1185">Reference proteome</keyword>
<dbReference type="AlphaFoldDB" id="A0A9P5ISK6"/>
<gene>
    <name evidence="1" type="ORF">EAE97_003948</name>
</gene>
<name>A0A9P5ISK6_9HELO</name>
<evidence type="ECO:0000313" key="1">
    <source>
        <dbReference type="EMBL" id="KAF7948537.1"/>
    </source>
</evidence>
<dbReference type="GeneID" id="62147537"/>
<accession>A0A9P5ISK6</accession>
<dbReference type="EMBL" id="RCSW01000006">
    <property type="protein sequence ID" value="KAF7948537.1"/>
    <property type="molecule type" value="Genomic_DNA"/>
</dbReference>
<dbReference type="RefSeq" id="XP_038735069.1">
    <property type="nucleotide sequence ID" value="XM_038874460.1"/>
</dbReference>
<protein>
    <submittedName>
        <fullName evidence="1">Uncharacterized protein</fullName>
    </submittedName>
</protein>
<proteinExistence type="predicted"/>
<evidence type="ECO:0000313" key="2">
    <source>
        <dbReference type="Proteomes" id="UP000710849"/>
    </source>
</evidence>
<sequence length="214" mass="23513">MSYLWLDSSHAKNSSYIFGQSSIELCCGLVYATKVAVEDHRLDQMVVASALPCSEFRNEFQASPNYGKQSSNRILPSWKRLPVAGTLTCVENDDKAATSNDLICICDGLDCALDESSEVVVSIDCEEGETGKFLCVSGGHFSGIDSFPDKKKRDGIPNITNQNETSEASLKTRRGFSFIRGLCEFFTGDSDKCDKFFEKRDLASATSSGQYTNQ</sequence>
<organism evidence="1 2">
    <name type="scientific">Botrytis byssoidea</name>
    <dbReference type="NCBI Taxonomy" id="139641"/>
    <lineage>
        <taxon>Eukaryota</taxon>
        <taxon>Fungi</taxon>
        <taxon>Dikarya</taxon>
        <taxon>Ascomycota</taxon>
        <taxon>Pezizomycotina</taxon>
        <taxon>Leotiomycetes</taxon>
        <taxon>Helotiales</taxon>
        <taxon>Sclerotiniaceae</taxon>
        <taxon>Botrytis</taxon>
    </lineage>
</organism>
<dbReference type="Proteomes" id="UP000710849">
    <property type="component" value="Unassembled WGS sequence"/>
</dbReference>
<reference evidence="1 2" key="1">
    <citation type="journal article" date="2020" name="Genome Biol. Evol.">
        <title>Comparative genomics of Sclerotiniaceae.</title>
        <authorList>
            <person name="Valero Jimenez C.A."/>
            <person name="Steentjes M."/>
            <person name="Scholten O.E."/>
            <person name="Van Kan J.A.L."/>
        </authorList>
    </citation>
    <scope>NUCLEOTIDE SEQUENCE [LARGE SCALE GENOMIC DNA]</scope>
    <source>
        <strain evidence="1 2">MUCL 94</strain>
    </source>
</reference>
<comment type="caution">
    <text evidence="1">The sequence shown here is derived from an EMBL/GenBank/DDBJ whole genome shotgun (WGS) entry which is preliminary data.</text>
</comment>